<evidence type="ECO:0000313" key="8">
    <source>
        <dbReference type="Proteomes" id="UP000652691"/>
    </source>
</evidence>
<accession>N9RLV9</accession>
<evidence type="ECO:0000256" key="2">
    <source>
        <dbReference type="ARBA" id="ARBA00022481"/>
    </source>
</evidence>
<dbReference type="Pfam" id="PF00114">
    <property type="entry name" value="Pilin"/>
    <property type="match status" value="1"/>
</dbReference>
<dbReference type="PROSITE" id="PS00409">
    <property type="entry name" value="PROKAR_NTER_METHYL"/>
    <property type="match status" value="1"/>
</dbReference>
<name>N9RLV9_9GAMM</name>
<dbReference type="GO" id="GO:0009289">
    <property type="term" value="C:pilus"/>
    <property type="evidence" value="ECO:0007669"/>
    <property type="project" value="InterPro"/>
</dbReference>
<keyword evidence="7" id="KW-1185">Reference proteome</keyword>
<dbReference type="AlphaFoldDB" id="N9RLV9"/>
<reference evidence="6" key="3">
    <citation type="submission" date="2024-03" db="EMBL/GenBank/DDBJ databases">
        <authorList>
            <person name="Sun Q."/>
            <person name="Sedlacek I."/>
        </authorList>
    </citation>
    <scope>NUCLEOTIDE SEQUENCE</scope>
    <source>
        <strain evidence="6">CCM 8635</strain>
    </source>
</reference>
<organism evidence="5 7">
    <name type="scientific">Acinetobacter courvalinii</name>
    <dbReference type="NCBI Taxonomy" id="280147"/>
    <lineage>
        <taxon>Bacteria</taxon>
        <taxon>Pseudomonadati</taxon>
        <taxon>Pseudomonadota</taxon>
        <taxon>Gammaproteobacteria</taxon>
        <taxon>Moraxellales</taxon>
        <taxon>Moraxellaceae</taxon>
        <taxon>Acinetobacter</taxon>
    </lineage>
</organism>
<evidence type="ECO:0000313" key="6">
    <source>
        <dbReference type="EMBL" id="GGH37332.1"/>
    </source>
</evidence>
<dbReference type="EMBL" id="BMDA01000002">
    <property type="protein sequence ID" value="GGH37332.1"/>
    <property type="molecule type" value="Genomic_DNA"/>
</dbReference>
<evidence type="ECO:0000256" key="3">
    <source>
        <dbReference type="RuleBase" id="RU000389"/>
    </source>
</evidence>
<comment type="similarity">
    <text evidence="1 3">Belongs to the N-Me-Phe pilin family.</text>
</comment>
<sequence>MPKGFTLIELMIVVAIIGILTAIAIPVYHLFTVKTRIHTAMYEISAAKPAYEIIVTQNAPALITPADLYIQAETSTCSINVAIPDLNQTETKVLSCSLKDKSSLETTAEIYLTRTPLGKYSCKTVGIPYYLIPKECI</sequence>
<evidence type="ECO:0000313" key="7">
    <source>
        <dbReference type="Proteomes" id="UP000013200"/>
    </source>
</evidence>
<comment type="caution">
    <text evidence="5">The sequence shown here is derived from an EMBL/GenBank/DDBJ whole genome shotgun (WGS) entry which is preliminary data.</text>
</comment>
<dbReference type="GeneID" id="80106266"/>
<dbReference type="Pfam" id="PF07963">
    <property type="entry name" value="N_methyl"/>
    <property type="match status" value="1"/>
</dbReference>
<dbReference type="RefSeq" id="WP_005282717.1">
    <property type="nucleotide sequence ID" value="NZ_BMDA01000002.1"/>
</dbReference>
<keyword evidence="2" id="KW-0488">Methylation</keyword>
<evidence type="ECO:0000256" key="4">
    <source>
        <dbReference type="SAM" id="Phobius"/>
    </source>
</evidence>
<dbReference type="NCBIfam" id="TIGR02532">
    <property type="entry name" value="IV_pilin_GFxxxE"/>
    <property type="match status" value="1"/>
</dbReference>
<protein>
    <submittedName>
        <fullName evidence="6">Fimbrial protein</fullName>
    </submittedName>
</protein>
<proteinExistence type="inferred from homology"/>
<dbReference type="InterPro" id="IPR001082">
    <property type="entry name" value="Pilin"/>
</dbReference>
<keyword evidence="4" id="KW-1133">Transmembrane helix</keyword>
<dbReference type="Gene3D" id="3.30.700.10">
    <property type="entry name" value="Glycoprotein, Type 4 Pilin"/>
    <property type="match status" value="1"/>
</dbReference>
<dbReference type="GO" id="GO:0015628">
    <property type="term" value="P:protein secretion by the type II secretion system"/>
    <property type="evidence" value="ECO:0007669"/>
    <property type="project" value="InterPro"/>
</dbReference>
<dbReference type="SUPFAM" id="SSF54523">
    <property type="entry name" value="Pili subunits"/>
    <property type="match status" value="1"/>
</dbReference>
<keyword evidence="4" id="KW-0472">Membrane</keyword>
<dbReference type="PATRIC" id="fig|1217698.3.peg.778"/>
<dbReference type="Proteomes" id="UP000652691">
    <property type="component" value="Unassembled WGS sequence"/>
</dbReference>
<gene>
    <name evidence="6" type="primary">pilA</name>
    <name evidence="5" type="ORF">F888_00804</name>
    <name evidence="6" type="ORF">GCM10007354_21830</name>
</gene>
<reference evidence="5 7" key="1">
    <citation type="submission" date="2013-02" db="EMBL/GenBank/DDBJ databases">
        <title>The Genome Sequence of Acinetobacter sp. NIPH 3623.</title>
        <authorList>
            <consortium name="The Broad Institute Genome Sequencing Platform"/>
            <consortium name="The Broad Institute Genome Sequencing Center for Infectious Disease"/>
            <person name="Cerqueira G."/>
            <person name="Feldgarden M."/>
            <person name="Courvalin P."/>
            <person name="Perichon B."/>
            <person name="Grillot-Courvalin C."/>
            <person name="Clermont D."/>
            <person name="Rocha E."/>
            <person name="Yoon E.-J."/>
            <person name="Nemec A."/>
            <person name="Walker B."/>
            <person name="Young S.K."/>
            <person name="Zeng Q."/>
            <person name="Gargeya S."/>
            <person name="Fitzgerald M."/>
            <person name="Haas B."/>
            <person name="Abouelleil A."/>
            <person name="Alvarado L."/>
            <person name="Arachchi H.M."/>
            <person name="Berlin A.M."/>
            <person name="Chapman S.B."/>
            <person name="Dewar J."/>
            <person name="Goldberg J."/>
            <person name="Griggs A."/>
            <person name="Gujja S."/>
            <person name="Hansen M."/>
            <person name="Howarth C."/>
            <person name="Imamovic A."/>
            <person name="Larimer J."/>
            <person name="McCowan C."/>
            <person name="Murphy C."/>
            <person name="Neiman D."/>
            <person name="Pearson M."/>
            <person name="Priest M."/>
            <person name="Roberts A."/>
            <person name="Saif S."/>
            <person name="Shea T."/>
            <person name="Sisk P."/>
            <person name="Sykes S."/>
            <person name="Wortman J."/>
            <person name="Nusbaum C."/>
            <person name="Birren B."/>
        </authorList>
    </citation>
    <scope>NUCLEOTIDE SEQUENCE [LARGE SCALE GENOMIC DNA]</scope>
    <source>
        <strain evidence="5 7">NIPH 3623</strain>
    </source>
</reference>
<dbReference type="PRINTS" id="PR00813">
    <property type="entry name" value="BCTERIALGSPG"/>
</dbReference>
<keyword evidence="3" id="KW-0281">Fimbrium</keyword>
<feature type="transmembrane region" description="Helical" evidence="4">
    <location>
        <begin position="6"/>
        <end position="31"/>
    </location>
</feature>
<dbReference type="GO" id="GO:0015627">
    <property type="term" value="C:type II protein secretion system complex"/>
    <property type="evidence" value="ECO:0007669"/>
    <property type="project" value="InterPro"/>
</dbReference>
<dbReference type="GO" id="GO:0007155">
    <property type="term" value="P:cell adhesion"/>
    <property type="evidence" value="ECO:0007669"/>
    <property type="project" value="InterPro"/>
</dbReference>
<dbReference type="InterPro" id="IPR012902">
    <property type="entry name" value="N_methyl_site"/>
</dbReference>
<dbReference type="STRING" id="1217698.F888_00804"/>
<evidence type="ECO:0000256" key="1">
    <source>
        <dbReference type="ARBA" id="ARBA00005233"/>
    </source>
</evidence>
<evidence type="ECO:0000313" key="5">
    <source>
        <dbReference type="EMBL" id="ENX40157.1"/>
    </source>
</evidence>
<dbReference type="HOGENOM" id="CLU_091705_4_2_6"/>
<keyword evidence="4" id="KW-0812">Transmembrane</keyword>
<dbReference type="InterPro" id="IPR000983">
    <property type="entry name" value="Bac_GSPG_pilin"/>
</dbReference>
<reference evidence="6 8" key="2">
    <citation type="journal article" date="2014" name="Int. J. Syst. Evol. Microbiol.">
        <title>Complete genome sequence of Corynebacterium casei LMG S-19264T (=DSM 44701T), isolated from a smear-ripened cheese.</title>
        <authorList>
            <consortium name="US DOE Joint Genome Institute (JGI-PGF)"/>
            <person name="Walter F."/>
            <person name="Albersmeier A."/>
            <person name="Kalinowski J."/>
            <person name="Ruckert C."/>
        </authorList>
    </citation>
    <scope>NUCLEOTIDE SEQUENCE [LARGE SCALE GENOMIC DNA]</scope>
    <source>
        <strain evidence="6 8">CCM 8635</strain>
    </source>
</reference>
<dbReference type="InterPro" id="IPR045584">
    <property type="entry name" value="Pilin-like"/>
</dbReference>
<dbReference type="EMBL" id="APSA01000003">
    <property type="protein sequence ID" value="ENX40157.1"/>
    <property type="molecule type" value="Genomic_DNA"/>
</dbReference>
<dbReference type="Proteomes" id="UP000013200">
    <property type="component" value="Unassembled WGS sequence"/>
</dbReference>